<dbReference type="InterPro" id="IPR038418">
    <property type="entry name" value="6-PTP_synth/QueD_sf"/>
</dbReference>
<dbReference type="UniPathway" id="UPA00391"/>
<dbReference type="InterPro" id="IPR007115">
    <property type="entry name" value="6-PTP_synth/QueD"/>
</dbReference>
<evidence type="ECO:0000256" key="7">
    <source>
        <dbReference type="ARBA" id="ARBA00048807"/>
    </source>
</evidence>
<protein>
    <recommendedName>
        <fullName evidence="3 8">6-carboxy-5,6,7,8-tetrahydropterin synthase</fullName>
        <ecNumber evidence="8">4.-.-.-</ecNumber>
    </recommendedName>
</protein>
<dbReference type="GO" id="GO:0046872">
    <property type="term" value="F:metal ion binding"/>
    <property type="evidence" value="ECO:0007669"/>
    <property type="project" value="UniProtKB-KW"/>
</dbReference>
<proteinExistence type="inferred from homology"/>
<dbReference type="PANTHER" id="PTHR12589">
    <property type="entry name" value="PYRUVOYL TETRAHYDROBIOPTERIN SYNTHASE"/>
    <property type="match status" value="1"/>
</dbReference>
<dbReference type="EC" id="4.-.-.-" evidence="8"/>
<name>A0A1Q1G2Y6_9BACL</name>
<dbReference type="Proteomes" id="UP000277108">
    <property type="component" value="Unassembled WGS sequence"/>
</dbReference>
<feature type="binding site" evidence="10">
    <location>
        <position position="40"/>
    </location>
    <ligand>
        <name>Zn(2+)</name>
        <dbReference type="ChEBI" id="CHEBI:29105"/>
    </ligand>
</feature>
<dbReference type="EMBL" id="RKRK01000002">
    <property type="protein sequence ID" value="RPF57449.1"/>
    <property type="molecule type" value="Genomic_DNA"/>
</dbReference>
<dbReference type="PANTHER" id="PTHR12589:SF7">
    <property type="entry name" value="6-PYRUVOYL TETRAHYDROBIOPTERIN SYNTHASE"/>
    <property type="match status" value="1"/>
</dbReference>
<dbReference type="Pfam" id="PF01242">
    <property type="entry name" value="PTPS"/>
    <property type="match status" value="1"/>
</dbReference>
<feature type="active site" description="Proton acceptor" evidence="9">
    <location>
        <position position="34"/>
    </location>
</feature>
<organism evidence="11 12">
    <name type="scientific">Abyssicoccus albus</name>
    <dbReference type="NCBI Taxonomy" id="1817405"/>
    <lineage>
        <taxon>Bacteria</taxon>
        <taxon>Bacillati</taxon>
        <taxon>Bacillota</taxon>
        <taxon>Bacilli</taxon>
        <taxon>Bacillales</taxon>
        <taxon>Abyssicoccaceae</taxon>
    </lineage>
</organism>
<dbReference type="GO" id="GO:0008616">
    <property type="term" value="P:tRNA queuosine(34) biosynthetic process"/>
    <property type="evidence" value="ECO:0007669"/>
    <property type="project" value="UniProtKB-KW"/>
</dbReference>
<keyword evidence="4 8" id="KW-0479">Metal-binding</keyword>
<dbReference type="RefSeq" id="WP_077140805.1">
    <property type="nucleotide sequence ID" value="NZ_CP019573.1"/>
</dbReference>
<evidence type="ECO:0000256" key="2">
    <source>
        <dbReference type="ARBA" id="ARBA00008900"/>
    </source>
</evidence>
<dbReference type="AlphaFoldDB" id="A0A1Q1G2Y6"/>
<dbReference type="OrthoDB" id="9804698at2"/>
<accession>A0A1Q1G2Y6</accession>
<keyword evidence="6 8" id="KW-0456">Lyase</keyword>
<evidence type="ECO:0000256" key="9">
    <source>
        <dbReference type="PIRSR" id="PIRSR006113-1"/>
    </source>
</evidence>
<comment type="pathway">
    <text evidence="1 8">Purine metabolism; 7-cyano-7-deazaguanine biosynthesis.</text>
</comment>
<evidence type="ECO:0000256" key="5">
    <source>
        <dbReference type="ARBA" id="ARBA00022833"/>
    </source>
</evidence>
<evidence type="ECO:0000256" key="4">
    <source>
        <dbReference type="ARBA" id="ARBA00022723"/>
    </source>
</evidence>
<evidence type="ECO:0000256" key="8">
    <source>
        <dbReference type="PIRNR" id="PIRNR006113"/>
    </source>
</evidence>
<dbReference type="STRING" id="1849491.BVH56_07255"/>
<evidence type="ECO:0000256" key="6">
    <source>
        <dbReference type="ARBA" id="ARBA00023239"/>
    </source>
</evidence>
<reference evidence="11 12" key="1">
    <citation type="submission" date="2018-11" db="EMBL/GenBank/DDBJ databases">
        <title>Genomic Encyclopedia of Type Strains, Phase IV (KMG-IV): sequencing the most valuable type-strain genomes for metagenomic binning, comparative biology and taxonomic classification.</title>
        <authorList>
            <person name="Goeker M."/>
        </authorList>
    </citation>
    <scope>NUCLEOTIDE SEQUENCE [LARGE SCALE GENOMIC DNA]</scope>
    <source>
        <strain evidence="11 12">DSM 29158</strain>
    </source>
</reference>
<dbReference type="Gene3D" id="3.30.479.10">
    <property type="entry name" value="6-pyruvoyl tetrahydropterin synthase/QueD"/>
    <property type="match status" value="1"/>
</dbReference>
<gene>
    <name evidence="11" type="ORF">EDD62_0067</name>
</gene>
<evidence type="ECO:0000313" key="11">
    <source>
        <dbReference type="EMBL" id="RPF57449.1"/>
    </source>
</evidence>
<evidence type="ECO:0000313" key="12">
    <source>
        <dbReference type="Proteomes" id="UP000277108"/>
    </source>
</evidence>
<feature type="active site" description="Charge relay system" evidence="9">
    <location>
        <position position="122"/>
    </location>
</feature>
<sequence length="137" mass="16067">MMYIPIDHNYSFELNKQFTVSSAHYIDHKEAGKCARIHGHNYNIQLTIGGDSLDELGFLVNFSLLKKEIHDWLDHQLINELPEFNTVEPSTEQVAYQIYLKGQHYLTRQQNNPKLLQVFVQETDSSYAIYRPKEHQS</sequence>
<dbReference type="PIRSF" id="PIRSF006113">
    <property type="entry name" value="PTP_synth"/>
    <property type="match status" value="1"/>
</dbReference>
<comment type="caution">
    <text evidence="11">The sequence shown here is derived from an EMBL/GenBank/DDBJ whole genome shotgun (WGS) entry which is preliminary data.</text>
</comment>
<keyword evidence="12" id="KW-1185">Reference proteome</keyword>
<dbReference type="GO" id="GO:0070497">
    <property type="term" value="F:6-carboxytetrahydropterin synthase activity"/>
    <property type="evidence" value="ECO:0007669"/>
    <property type="project" value="UniProtKB-EC"/>
</dbReference>
<evidence type="ECO:0000256" key="3">
    <source>
        <dbReference type="ARBA" id="ARBA00018141"/>
    </source>
</evidence>
<evidence type="ECO:0000256" key="1">
    <source>
        <dbReference type="ARBA" id="ARBA00005061"/>
    </source>
</evidence>
<keyword evidence="8" id="KW-0671">Queuosine biosynthesis</keyword>
<dbReference type="SUPFAM" id="SSF55620">
    <property type="entry name" value="Tetrahydrobiopterin biosynthesis enzymes-like"/>
    <property type="match status" value="1"/>
</dbReference>
<evidence type="ECO:0000256" key="10">
    <source>
        <dbReference type="PIRSR" id="PIRSR006113-2"/>
    </source>
</evidence>
<feature type="binding site" evidence="10">
    <location>
        <position position="24"/>
    </location>
    <ligand>
        <name>Zn(2+)</name>
        <dbReference type="ChEBI" id="CHEBI:29105"/>
    </ligand>
</feature>
<comment type="cofactor">
    <cofactor evidence="8 10">
        <name>Zn(2+)</name>
        <dbReference type="ChEBI" id="CHEBI:29105"/>
    </cofactor>
    <text evidence="8 10">Binds 1 zinc ion per subunit.</text>
</comment>
<feature type="binding site" evidence="10">
    <location>
        <position position="38"/>
    </location>
    <ligand>
        <name>Zn(2+)</name>
        <dbReference type="ChEBI" id="CHEBI:29105"/>
    </ligand>
</feature>
<feature type="active site" description="Charge relay system" evidence="9">
    <location>
        <position position="75"/>
    </location>
</feature>
<accession>A0A3N5BLG0</accession>
<comment type="similarity">
    <text evidence="2 8">Belongs to the PTPS family. QueD subfamily.</text>
</comment>
<comment type="catalytic activity">
    <reaction evidence="7 8">
        <text>7,8-dihydroneopterin 3'-triphosphate + H2O = 6-carboxy-5,6,7,8-tetrahydropterin + triphosphate + acetaldehyde + 2 H(+)</text>
        <dbReference type="Rhea" id="RHEA:27966"/>
        <dbReference type="ChEBI" id="CHEBI:15343"/>
        <dbReference type="ChEBI" id="CHEBI:15377"/>
        <dbReference type="ChEBI" id="CHEBI:15378"/>
        <dbReference type="ChEBI" id="CHEBI:18036"/>
        <dbReference type="ChEBI" id="CHEBI:58462"/>
        <dbReference type="ChEBI" id="CHEBI:61032"/>
        <dbReference type="EC" id="4.1.2.50"/>
    </reaction>
</comment>
<keyword evidence="5 8" id="KW-0862">Zinc</keyword>